<dbReference type="AlphaFoldDB" id="Q49968"/>
<dbReference type="EMBL" id="U15180">
    <property type="protein sequence ID" value="AAA62886.1"/>
    <property type="molecule type" value="Genomic_DNA"/>
</dbReference>
<name>Q49968_MYCLR</name>
<reference evidence="3" key="2">
    <citation type="submission" date="1995-05" db="EMBL/GenBank/DDBJ databases">
        <authorList>
            <person name="Smith D.R."/>
        </authorList>
    </citation>
    <scope>NUCLEOTIDE SEQUENCE</scope>
</reference>
<sequence length="89" mass="10327">MTTKCTLTRKYASETRKPSRDPQTRAKYLAITGSSSYLLYLHIHENSTELRELLRDYAREILLPSTGNLRRPIDGRIEYQLSEPIEIVS</sequence>
<dbReference type="PIR" id="T45193">
    <property type="entry name" value="T45193"/>
</dbReference>
<evidence type="ECO:0000256" key="1">
    <source>
        <dbReference type="SAM" id="MobiDB-lite"/>
    </source>
</evidence>
<reference evidence="3" key="1">
    <citation type="submission" date="1994-09" db="EMBL/GenBank/DDBJ databases">
        <authorList>
            <person name="Robison K"/>
        </authorList>
    </citation>
    <scope>NUCLEOTIDE SEQUENCE</scope>
</reference>
<feature type="region of interest" description="Disordered" evidence="1">
    <location>
        <begin position="1"/>
        <end position="23"/>
    </location>
</feature>
<dbReference type="Pfam" id="PF17933">
    <property type="entry name" value="TetR_C_25"/>
    <property type="match status" value="1"/>
</dbReference>
<proteinExistence type="predicted"/>
<dbReference type="InterPro" id="IPR041484">
    <property type="entry name" value="TetR_C_25"/>
</dbReference>
<feature type="domain" description="TetR transcriptional regulator Rv1219c-like C-terminal" evidence="2">
    <location>
        <begin position="7"/>
        <end position="65"/>
    </location>
</feature>
<accession>Q49968</accession>
<organism evidence="3">
    <name type="scientific">Mycobacterium leprae</name>
    <dbReference type="NCBI Taxonomy" id="1769"/>
    <lineage>
        <taxon>Bacteria</taxon>
        <taxon>Bacillati</taxon>
        <taxon>Actinomycetota</taxon>
        <taxon>Actinomycetes</taxon>
        <taxon>Mycobacteriales</taxon>
        <taxon>Mycobacteriaceae</taxon>
        <taxon>Mycobacterium</taxon>
    </lineage>
</organism>
<protein>
    <submittedName>
        <fullName evidence="3">U1756s</fullName>
    </submittedName>
</protein>
<evidence type="ECO:0000313" key="3">
    <source>
        <dbReference type="EMBL" id="AAA62886.1"/>
    </source>
</evidence>
<dbReference type="Gene3D" id="1.10.357.10">
    <property type="entry name" value="Tetracycline Repressor, domain 2"/>
    <property type="match status" value="1"/>
</dbReference>
<evidence type="ECO:0000259" key="2">
    <source>
        <dbReference type="Pfam" id="PF17933"/>
    </source>
</evidence>
<feature type="compositionally biased region" description="Basic and acidic residues" evidence="1">
    <location>
        <begin position="11"/>
        <end position="23"/>
    </location>
</feature>